<evidence type="ECO:0000313" key="2">
    <source>
        <dbReference type="Proteomes" id="UP000478208"/>
    </source>
</evidence>
<name>A0A6L6UEV1_9FLAO</name>
<reference evidence="1 2" key="1">
    <citation type="submission" date="2019-12" db="EMBL/GenBank/DDBJ databases">
        <authorList>
            <person name="Li J."/>
        </authorList>
    </citation>
    <scope>NUCLEOTIDE SEQUENCE [LARGE SCALE GENOMIC DNA]</scope>
    <source>
        <strain evidence="1 2">HL2-2</strain>
    </source>
</reference>
<protein>
    <submittedName>
        <fullName evidence="1">Uncharacterized protein</fullName>
    </submittedName>
</protein>
<accession>A0A6L6UEV1</accession>
<comment type="caution">
    <text evidence="1">The sequence shown here is derived from an EMBL/GenBank/DDBJ whole genome shotgun (WGS) entry which is preliminary data.</text>
</comment>
<dbReference type="EMBL" id="WOWS01000006">
    <property type="protein sequence ID" value="MUU79462.1"/>
    <property type="molecule type" value="Genomic_DNA"/>
</dbReference>
<keyword evidence="2" id="KW-1185">Reference proteome</keyword>
<organism evidence="1 2">
    <name type="scientific">Winogradskyella endarachnes</name>
    <dbReference type="NCBI Taxonomy" id="2681965"/>
    <lineage>
        <taxon>Bacteria</taxon>
        <taxon>Pseudomonadati</taxon>
        <taxon>Bacteroidota</taxon>
        <taxon>Flavobacteriia</taxon>
        <taxon>Flavobacteriales</taxon>
        <taxon>Flavobacteriaceae</taxon>
        <taxon>Winogradskyella</taxon>
    </lineage>
</organism>
<dbReference type="AlphaFoldDB" id="A0A6L6UEV1"/>
<dbReference type="RefSeq" id="WP_157364535.1">
    <property type="nucleotide sequence ID" value="NZ_WOWS01000006.1"/>
</dbReference>
<dbReference type="Proteomes" id="UP000478208">
    <property type="component" value="Unassembled WGS sequence"/>
</dbReference>
<gene>
    <name evidence="1" type="ORF">GN138_13480</name>
</gene>
<evidence type="ECO:0000313" key="1">
    <source>
        <dbReference type="EMBL" id="MUU79462.1"/>
    </source>
</evidence>
<proteinExistence type="predicted"/>
<sequence>MKIKLHFGIITVLLALLGTFFEQNTAPNQQIVIQFSDDGFTVADRENAIETIQSQLRKIGVSQINIGQSQSGQLRITYFSEEDVAHIKDALFNAEDFKITYNSSNESSRDFPNKKNVKDYELNVSEIKTSTSNNWDLEGTQVTEFNHKTDHSNTLKVQDCGHQVNSELNNQILNTIITSYKVELIVSNNSSYKIPEVRAGPMV</sequence>